<evidence type="ECO:0000313" key="2">
    <source>
        <dbReference type="EMBL" id="CCH30968.1"/>
    </source>
</evidence>
<gene>
    <name evidence="2" type="ordered locus">BN6_36730</name>
</gene>
<evidence type="ECO:0000313" key="3">
    <source>
        <dbReference type="Proteomes" id="UP000006281"/>
    </source>
</evidence>
<name>K0K326_SACES</name>
<keyword evidence="1" id="KW-0812">Transmembrane</keyword>
<sequence>MGRVWWRSPWLPFGAAVVPVVLTLWAGSVPGGYWGMGLTALACWAVVGLAWLVLLVLAIRALPVPRRPNLARLWAFLAVPLLLIATALTARSGVTEHAAFALHRSSLEALATETRASVEGRASDRAFLLLTVSHSVRDTGTGCVLMTVRDAGFLNSTGYAHCPDRAPANVRAGGDGYTFEHLDGPWYVFVFQW</sequence>
<dbReference type="KEGG" id="sesp:BN6_36730"/>
<feature type="transmembrane region" description="Helical" evidence="1">
    <location>
        <begin position="9"/>
        <end position="27"/>
    </location>
</feature>
<dbReference type="PATRIC" id="fig|1179773.3.peg.3672"/>
<dbReference type="HOGENOM" id="CLU_1407858_0_0_11"/>
<organism evidence="2 3">
    <name type="scientific">Saccharothrix espanaensis (strain ATCC 51144 / DSM 44229 / JCM 9112 / NBRC 15066 / NRRL 15764)</name>
    <dbReference type="NCBI Taxonomy" id="1179773"/>
    <lineage>
        <taxon>Bacteria</taxon>
        <taxon>Bacillati</taxon>
        <taxon>Actinomycetota</taxon>
        <taxon>Actinomycetes</taxon>
        <taxon>Pseudonocardiales</taxon>
        <taxon>Pseudonocardiaceae</taxon>
        <taxon>Saccharothrix</taxon>
    </lineage>
</organism>
<keyword evidence="1" id="KW-1133">Transmembrane helix</keyword>
<evidence type="ECO:0000256" key="1">
    <source>
        <dbReference type="SAM" id="Phobius"/>
    </source>
</evidence>
<dbReference type="eggNOG" id="ENOG502ZE69">
    <property type="taxonomic scope" value="Bacteria"/>
</dbReference>
<keyword evidence="1" id="KW-0472">Membrane</keyword>
<dbReference type="AlphaFoldDB" id="K0K326"/>
<accession>K0K326</accession>
<feature type="transmembrane region" description="Helical" evidence="1">
    <location>
        <begin position="71"/>
        <end position="90"/>
    </location>
</feature>
<dbReference type="EMBL" id="HE804045">
    <property type="protein sequence ID" value="CCH30968.1"/>
    <property type="molecule type" value="Genomic_DNA"/>
</dbReference>
<keyword evidence="3" id="KW-1185">Reference proteome</keyword>
<dbReference type="Proteomes" id="UP000006281">
    <property type="component" value="Chromosome"/>
</dbReference>
<proteinExistence type="predicted"/>
<feature type="transmembrane region" description="Helical" evidence="1">
    <location>
        <begin position="33"/>
        <end position="59"/>
    </location>
</feature>
<protein>
    <submittedName>
        <fullName evidence="2">Putative membrane protein</fullName>
    </submittedName>
</protein>
<reference evidence="2 3" key="1">
    <citation type="journal article" date="2012" name="BMC Genomics">
        <title>Complete genome sequence of Saccharothrix espanaensis DSM 44229T and comparison to the other completely sequenced Pseudonocardiaceae.</title>
        <authorList>
            <person name="Strobel T."/>
            <person name="Al-Dilaimi A."/>
            <person name="Blom J."/>
            <person name="Gessner A."/>
            <person name="Kalinowski J."/>
            <person name="Luzhetska M."/>
            <person name="Puhler A."/>
            <person name="Szczepanowski R."/>
            <person name="Bechthold A."/>
            <person name="Ruckert C."/>
        </authorList>
    </citation>
    <scope>NUCLEOTIDE SEQUENCE [LARGE SCALE GENOMIC DNA]</scope>
    <source>
        <strain evidence="3">ATCC 51144 / DSM 44229 / JCM 9112 / NBRC 15066 / NRRL 15764</strain>
    </source>
</reference>